<feature type="binding site" evidence="4">
    <location>
        <position position="64"/>
    </location>
    <ligand>
        <name>Zn(2+)</name>
        <dbReference type="ChEBI" id="CHEBI:29105"/>
    </ligand>
</feature>
<dbReference type="FunFam" id="3.20.20.140:FF:000014">
    <property type="entry name" value="5-methylthioadenosine/S-adenosylhomocysteine deaminase"/>
    <property type="match status" value="1"/>
</dbReference>
<comment type="similarity">
    <text evidence="4">Belongs to the metallo-dependent hydrolases superfamily. MTA/SAH deaminase family.</text>
</comment>
<keyword evidence="3 4" id="KW-0862">Zinc</keyword>
<feature type="binding site" evidence="4">
    <location>
        <position position="145"/>
    </location>
    <ligand>
        <name>substrate</name>
    </ligand>
</feature>
<dbReference type="PANTHER" id="PTHR43794:SF11">
    <property type="entry name" value="AMIDOHYDROLASE-RELATED DOMAIN-CONTAINING PROTEIN"/>
    <property type="match status" value="1"/>
</dbReference>
<dbReference type="SUPFAM" id="SSF51338">
    <property type="entry name" value="Composite domain of metallo-dependent hydrolases"/>
    <property type="match status" value="1"/>
</dbReference>
<keyword evidence="1 4" id="KW-0479">Metal-binding</keyword>
<dbReference type="EC" id="3.5.4.28" evidence="4"/>
<dbReference type="InterPro" id="IPR032466">
    <property type="entry name" value="Metal_Hydrolase"/>
</dbReference>
<dbReference type="Pfam" id="PF01979">
    <property type="entry name" value="Amidohydro_1"/>
    <property type="match status" value="1"/>
</dbReference>
<evidence type="ECO:0000256" key="1">
    <source>
        <dbReference type="ARBA" id="ARBA00022723"/>
    </source>
</evidence>
<feature type="binding site" evidence="4">
    <location>
        <position position="93"/>
    </location>
    <ligand>
        <name>substrate</name>
    </ligand>
</feature>
<keyword evidence="7" id="KW-1185">Reference proteome</keyword>
<feature type="binding site" evidence="4">
    <location>
        <position position="66"/>
    </location>
    <ligand>
        <name>Zn(2+)</name>
        <dbReference type="ChEBI" id="CHEBI:29105"/>
    </ligand>
</feature>
<dbReference type="EC" id="3.5.4.31" evidence="4"/>
<comment type="catalytic activity">
    <reaction evidence="4">
        <text>S-adenosyl-L-homocysteine + H2O + H(+) = S-inosyl-L-homocysteine + NH4(+)</text>
        <dbReference type="Rhea" id="RHEA:20716"/>
        <dbReference type="ChEBI" id="CHEBI:15377"/>
        <dbReference type="ChEBI" id="CHEBI:15378"/>
        <dbReference type="ChEBI" id="CHEBI:28938"/>
        <dbReference type="ChEBI" id="CHEBI:57856"/>
        <dbReference type="ChEBI" id="CHEBI:57985"/>
        <dbReference type="EC" id="3.5.4.28"/>
    </reaction>
</comment>
<dbReference type="GO" id="GO:0090614">
    <property type="term" value="F:5'-methylthioadenosine deaminase activity"/>
    <property type="evidence" value="ECO:0007669"/>
    <property type="project" value="UniProtKB-UniRule"/>
</dbReference>
<feature type="binding site" evidence="4">
    <location>
        <position position="298"/>
    </location>
    <ligand>
        <name>Zn(2+)</name>
        <dbReference type="ChEBI" id="CHEBI:29105"/>
    </ligand>
</feature>
<dbReference type="KEGG" id="eff:skT53_04200"/>
<dbReference type="Gene3D" id="2.30.40.10">
    <property type="entry name" value="Urease, subunit C, domain 1"/>
    <property type="match status" value="1"/>
</dbReference>
<dbReference type="Proteomes" id="UP000593802">
    <property type="component" value="Chromosome"/>
</dbReference>
<gene>
    <name evidence="4 6" type="primary">mtaD</name>
    <name evidence="6" type="ORF">skT53_04200</name>
</gene>
<comment type="caution">
    <text evidence="4">Lacks conserved residue(s) required for the propagation of feature annotation.</text>
</comment>
<keyword evidence="2 4" id="KW-0378">Hydrolase</keyword>
<organism evidence="6 7">
    <name type="scientific">Effusibacillus dendaii</name>
    <dbReference type="NCBI Taxonomy" id="2743772"/>
    <lineage>
        <taxon>Bacteria</taxon>
        <taxon>Bacillati</taxon>
        <taxon>Bacillota</taxon>
        <taxon>Bacilli</taxon>
        <taxon>Bacillales</taxon>
        <taxon>Alicyclobacillaceae</taxon>
        <taxon>Effusibacillus</taxon>
    </lineage>
</organism>
<evidence type="ECO:0000256" key="3">
    <source>
        <dbReference type="ARBA" id="ARBA00022833"/>
    </source>
</evidence>
<dbReference type="InterPro" id="IPR011059">
    <property type="entry name" value="Metal-dep_hydrolase_composite"/>
</dbReference>
<reference evidence="6 7" key="1">
    <citation type="submission" date="2020-08" db="EMBL/GenBank/DDBJ databases">
        <title>Complete Genome Sequence of Effusibacillus dendaii Strain skT53, Isolated from Farmland soil.</title>
        <authorList>
            <person name="Konishi T."/>
            <person name="Kawasaki H."/>
        </authorList>
    </citation>
    <scope>NUCLEOTIDE SEQUENCE [LARGE SCALE GENOMIC DNA]</scope>
    <source>
        <strain evidence="7">skT53</strain>
    </source>
</reference>
<dbReference type="GO" id="GO:0050270">
    <property type="term" value="F:S-adenosylhomocysteine deaminase activity"/>
    <property type="evidence" value="ECO:0007669"/>
    <property type="project" value="UniProtKB-UniRule"/>
</dbReference>
<accession>A0A7I8D5R5</accession>
<dbReference type="InterPro" id="IPR050287">
    <property type="entry name" value="MTA/SAH_deaminase"/>
</dbReference>
<dbReference type="SUPFAM" id="SSF51556">
    <property type="entry name" value="Metallo-dependent hydrolases"/>
    <property type="match status" value="1"/>
</dbReference>
<dbReference type="RefSeq" id="WP_200759557.1">
    <property type="nucleotide sequence ID" value="NZ_AP023366.1"/>
</dbReference>
<sequence>MKDTLLIKNASILPMTEAGWIETGYLLIEGNRIREVGSGSYHGKADTEIDAAGKVVMPGLVNTHGHAAMTLLRGYADDLPLMEWLETKCWPVEDRMTADDIYWGSQLAILEMIKTGTTCFTDMYFFMDRVAQAVEETGIRAVLGRGMIGFPPKGEQALRESEQFVRTWNGAANGRVTVTLAPHAPYTCPPDYVKQVAELSAELNVPIQTHLSETKGEVERCLAEHGCTPIRLMEQVGLFERPTLAAHCVHVTDEDIEIMARYDVKVAHNPDSNLKLGSGVAPVLKMLDKGLTVGLGTDGAASNNNLDMFEEMRQAAMIHKGVQYDPVAVSAYQALQMATVNGAKAVFLEDGHGTLQQGAPADLILIDYNRPYYYPRHNLMAHLVYAGQSGDVTDVIVDGRVLMRDRQMLTMDEQRIYHEVENVCKRLFA</sequence>
<protein>
    <recommendedName>
        <fullName evidence="4">5-methylthioadenosine/S-adenosylhomocysteine deaminase</fullName>
        <shortName evidence="4">MTA/SAH deaminase</shortName>
        <ecNumber evidence="4">3.5.4.28</ecNumber>
        <ecNumber evidence="4">3.5.4.31</ecNumber>
    </recommendedName>
</protein>
<name>A0A7I8D5R5_9BACL</name>
<feature type="binding site" evidence="4">
    <location>
        <position position="298"/>
    </location>
    <ligand>
        <name>substrate</name>
    </ligand>
</feature>
<feature type="binding site" evidence="4">
    <location>
        <position position="210"/>
    </location>
    <ligand>
        <name>Zn(2+)</name>
        <dbReference type="ChEBI" id="CHEBI:29105"/>
    </ligand>
</feature>
<evidence type="ECO:0000259" key="5">
    <source>
        <dbReference type="Pfam" id="PF01979"/>
    </source>
</evidence>
<comment type="function">
    <text evidence="4">Catalyzes the deamination of 5-methylthioadenosine and S-adenosyl-L-homocysteine into 5-methylthioinosine and S-inosyl-L-homocysteine, respectively. Is also able to deaminate adenosine.</text>
</comment>
<dbReference type="PANTHER" id="PTHR43794">
    <property type="entry name" value="AMINOHYDROLASE SSNA-RELATED"/>
    <property type="match status" value="1"/>
</dbReference>
<evidence type="ECO:0000256" key="2">
    <source>
        <dbReference type="ARBA" id="ARBA00022801"/>
    </source>
</evidence>
<evidence type="ECO:0000313" key="7">
    <source>
        <dbReference type="Proteomes" id="UP000593802"/>
    </source>
</evidence>
<feature type="binding site" evidence="4">
    <location>
        <position position="183"/>
    </location>
    <ligand>
        <name>substrate</name>
    </ligand>
</feature>
<dbReference type="HAMAP" id="MF_01281">
    <property type="entry name" value="MTA_SAH_deamin"/>
    <property type="match status" value="1"/>
</dbReference>
<comment type="catalytic activity">
    <reaction evidence="4">
        <text>S-methyl-5'-thioadenosine + H2O + H(+) = S-methyl-5'-thioinosine + NH4(+)</text>
        <dbReference type="Rhea" id="RHEA:25025"/>
        <dbReference type="ChEBI" id="CHEBI:15377"/>
        <dbReference type="ChEBI" id="CHEBI:15378"/>
        <dbReference type="ChEBI" id="CHEBI:17509"/>
        <dbReference type="ChEBI" id="CHEBI:28938"/>
        <dbReference type="ChEBI" id="CHEBI:48595"/>
        <dbReference type="EC" id="3.5.4.31"/>
    </reaction>
</comment>
<dbReference type="CDD" id="cd01298">
    <property type="entry name" value="ATZ_TRZ_like"/>
    <property type="match status" value="1"/>
</dbReference>
<dbReference type="GO" id="GO:0046872">
    <property type="term" value="F:metal ion binding"/>
    <property type="evidence" value="ECO:0007669"/>
    <property type="project" value="UniProtKB-KW"/>
</dbReference>
<dbReference type="InterPro" id="IPR023512">
    <property type="entry name" value="Deaminase_MtaD/DadD"/>
</dbReference>
<dbReference type="InterPro" id="IPR006680">
    <property type="entry name" value="Amidohydro-rel"/>
</dbReference>
<comment type="cofactor">
    <cofactor evidence="4">
        <name>Zn(2+)</name>
        <dbReference type="ChEBI" id="CHEBI:29105"/>
    </cofactor>
    <text evidence="4">Binds 1 zinc ion per subunit.</text>
</comment>
<feature type="binding site" evidence="4">
    <location>
        <position position="213"/>
    </location>
    <ligand>
        <name>substrate</name>
    </ligand>
</feature>
<proteinExistence type="inferred from homology"/>
<evidence type="ECO:0000313" key="6">
    <source>
        <dbReference type="EMBL" id="BCJ85435.1"/>
    </source>
</evidence>
<dbReference type="Gene3D" id="3.20.20.140">
    <property type="entry name" value="Metal-dependent hydrolases"/>
    <property type="match status" value="1"/>
</dbReference>
<dbReference type="AlphaFoldDB" id="A0A7I8D5R5"/>
<dbReference type="EMBL" id="AP023366">
    <property type="protein sequence ID" value="BCJ85435.1"/>
    <property type="molecule type" value="Genomic_DNA"/>
</dbReference>
<feature type="domain" description="Amidohydrolase-related" evidence="5">
    <location>
        <begin position="55"/>
        <end position="401"/>
    </location>
</feature>
<evidence type="ECO:0000256" key="4">
    <source>
        <dbReference type="HAMAP-Rule" id="MF_01281"/>
    </source>
</evidence>